<dbReference type="CDD" id="cd00130">
    <property type="entry name" value="PAS"/>
    <property type="match status" value="4"/>
</dbReference>
<dbReference type="InterPro" id="IPR013655">
    <property type="entry name" value="PAS_fold_3"/>
</dbReference>
<dbReference type="SUPFAM" id="SSF55781">
    <property type="entry name" value="GAF domain-like"/>
    <property type="match status" value="1"/>
</dbReference>
<dbReference type="Gene3D" id="3.30.450.20">
    <property type="entry name" value="PAS domain"/>
    <property type="match status" value="5"/>
</dbReference>
<evidence type="ECO:0000259" key="1">
    <source>
        <dbReference type="PROSITE" id="PS50112"/>
    </source>
</evidence>
<dbReference type="SMART" id="SM00387">
    <property type="entry name" value="HATPase_c"/>
    <property type="match status" value="1"/>
</dbReference>
<dbReference type="InterPro" id="IPR011495">
    <property type="entry name" value="Sig_transdc_His_kin_sub2_dim/P"/>
</dbReference>
<dbReference type="PROSITE" id="PS50113">
    <property type="entry name" value="PAC"/>
    <property type="match status" value="3"/>
</dbReference>
<dbReference type="SUPFAM" id="SSF55874">
    <property type="entry name" value="ATPase domain of HSP90 chaperone/DNA topoisomerase II/histidine kinase"/>
    <property type="match status" value="1"/>
</dbReference>
<dbReference type="InterPro" id="IPR036890">
    <property type="entry name" value="HATPase_C_sf"/>
</dbReference>
<dbReference type="InterPro" id="IPR003594">
    <property type="entry name" value="HATPase_dom"/>
</dbReference>
<dbReference type="InterPro" id="IPR011006">
    <property type="entry name" value="CheY-like_superfamily"/>
</dbReference>
<dbReference type="SUPFAM" id="SSF52172">
    <property type="entry name" value="CheY-like"/>
    <property type="match status" value="1"/>
</dbReference>
<dbReference type="Pfam" id="PF08447">
    <property type="entry name" value="PAS_3"/>
    <property type="match status" value="3"/>
</dbReference>
<dbReference type="SMART" id="SM00091">
    <property type="entry name" value="PAS"/>
    <property type="match status" value="5"/>
</dbReference>
<dbReference type="SUPFAM" id="SSF55785">
    <property type="entry name" value="PYP-like sensor domain (PAS domain)"/>
    <property type="match status" value="5"/>
</dbReference>
<dbReference type="SMART" id="SM00086">
    <property type="entry name" value="PAC"/>
    <property type="match status" value="4"/>
</dbReference>
<evidence type="ECO:0000313" key="3">
    <source>
        <dbReference type="EMBL" id="XCM39969.1"/>
    </source>
</evidence>
<dbReference type="Pfam" id="PF02518">
    <property type="entry name" value="HATPase_c"/>
    <property type="match status" value="1"/>
</dbReference>
<feature type="domain" description="PAS" evidence="1">
    <location>
        <begin position="753"/>
        <end position="827"/>
    </location>
</feature>
<dbReference type="AlphaFoldDB" id="A0AAU8JMG3"/>
<dbReference type="RefSeq" id="WP_054469875.1">
    <property type="nucleotide sequence ID" value="NZ_CP159837.1"/>
</dbReference>
<feature type="domain" description="PAC" evidence="2">
    <location>
        <begin position="553"/>
        <end position="605"/>
    </location>
</feature>
<name>A0AAU8JMG3_9CYAN</name>
<dbReference type="CDD" id="cd00156">
    <property type="entry name" value="REC"/>
    <property type="match status" value="1"/>
</dbReference>
<feature type="domain" description="PAS" evidence="1">
    <location>
        <begin position="624"/>
        <end position="667"/>
    </location>
</feature>
<feature type="domain" description="PAS" evidence="1">
    <location>
        <begin position="478"/>
        <end position="549"/>
    </location>
</feature>
<dbReference type="PROSITE" id="PS50112">
    <property type="entry name" value="PAS"/>
    <property type="match status" value="4"/>
</dbReference>
<evidence type="ECO:0000259" key="2">
    <source>
        <dbReference type="PROSITE" id="PS50113"/>
    </source>
</evidence>
<feature type="domain" description="PAS" evidence="1">
    <location>
        <begin position="177"/>
        <end position="232"/>
    </location>
</feature>
<dbReference type="Pfam" id="PF07568">
    <property type="entry name" value="HisKA_2"/>
    <property type="match status" value="1"/>
</dbReference>
<dbReference type="InterPro" id="IPR000014">
    <property type="entry name" value="PAS"/>
</dbReference>
<protein>
    <submittedName>
        <fullName evidence="3">PAS domain S-box protein</fullName>
    </submittedName>
</protein>
<feature type="domain" description="PAC" evidence="2">
    <location>
        <begin position="698"/>
        <end position="752"/>
    </location>
</feature>
<organism evidence="3">
    <name type="scientific">Planktothricoides raciborskii GIHE-MW2</name>
    <dbReference type="NCBI Taxonomy" id="2792601"/>
    <lineage>
        <taxon>Bacteria</taxon>
        <taxon>Bacillati</taxon>
        <taxon>Cyanobacteriota</taxon>
        <taxon>Cyanophyceae</taxon>
        <taxon>Oscillatoriophycideae</taxon>
        <taxon>Oscillatoriales</taxon>
        <taxon>Oscillatoriaceae</taxon>
        <taxon>Planktothricoides</taxon>
    </lineage>
</organism>
<reference evidence="3" key="1">
    <citation type="submission" date="2024-07" db="EMBL/GenBank/DDBJ databases">
        <authorList>
            <person name="Kim Y.J."/>
            <person name="Jeong J.Y."/>
        </authorList>
    </citation>
    <scope>NUCLEOTIDE SEQUENCE</scope>
    <source>
        <strain evidence="3">GIHE-MW2</strain>
    </source>
</reference>
<dbReference type="Gene3D" id="3.40.50.2300">
    <property type="match status" value="1"/>
</dbReference>
<gene>
    <name evidence="3" type="ORF">ABWT76_002940</name>
</gene>
<dbReference type="EMBL" id="CP159837">
    <property type="protein sequence ID" value="XCM39969.1"/>
    <property type="molecule type" value="Genomic_DNA"/>
</dbReference>
<dbReference type="PANTHER" id="PTHR43065:SF23">
    <property type="entry name" value="SENSOR HISTIDINE KINASE PDTAS"/>
    <property type="match status" value="1"/>
</dbReference>
<dbReference type="Gene3D" id="3.30.565.10">
    <property type="entry name" value="Histidine kinase-like ATPase, C-terminal domain"/>
    <property type="match status" value="1"/>
</dbReference>
<dbReference type="PANTHER" id="PTHR43065">
    <property type="entry name" value="SENSOR HISTIDINE KINASE"/>
    <property type="match status" value="1"/>
</dbReference>
<accession>A0AAU8JMG3</accession>
<dbReference type="InterPro" id="IPR035965">
    <property type="entry name" value="PAS-like_dom_sf"/>
</dbReference>
<proteinExistence type="predicted"/>
<dbReference type="InterPro" id="IPR001610">
    <property type="entry name" value="PAC"/>
</dbReference>
<dbReference type="InterPro" id="IPR000700">
    <property type="entry name" value="PAS-assoc_C"/>
</dbReference>
<sequence length="1210" mass="138429">MPNLLSTLIIQNPRTDTSVLLGHLQEAGFILDLHMVQTESEYVAQLDRGWDLILLLWQRVEPLTSADSADQDPSLTLDPLRALEILRQKSYKIPLIIISDHPSVELAVNCMKQGAADYLLTEQVMQLGEKVQQLWQRQSSSQSIFTRGDSASSRGQRLTTVKKIGDRRLSDRPEFVPELFFQDLVETNTDLIWQVDHNAVYTYISPNSKNILGYEPEELIGKTPFDFMSPADALRVAEVWGALAGKHLPFNCLEHRNRHKNGQDIMLESSGIPLLETQEKAEKKQFILRGYRGISRDVNSRFCQEEAINNLIRETASVTGEAFFSSLVSHLAVALGVHYLFVSELMDKNPPTMKIIAGWDEHKSGSKFENQFEYHLANSPCEITLKQGEYYCPDGLLELFPHHQNIQKMGTCSYLGIRLLNTSGNAIGNLCIFHDRPILLNRRNKFILNSFALRTAAEIQRQKTEKERLELLAAVRKNEEKYRSIFADSPVGMATFDLETLAWMTANPKFCQMLGYQETEIKNLTVEDITHPEELARELRELRRLKTGEISRYKLEKRYLKKSGEIFCCDLNCTAIRDGWEKPLLGLAIVQDISEWKQIEEYLRMQYRGALRMQYRGALRMQYRAITASNNGIVICDARYPNLPIIYVNPAFEKMTGYLASDILGESCWWLQENQGNHPEWLHSSPPPQLQAAVREAKPCSVVLQNYRLDGTMFWNKLSIYPIYDNEKKLSHFLSIHHDITEIEEAQSFLRLSQERLRYLVASNPAVIYSRKAADKYNVTFMSENVLALFGYAPSDFLSDANFWANHVHPEDVKVISIASTRLLEQEYEVQEYRFLHANGHYIWVRDEQKLIRDQQNRPLEIIGYWADISDRKQAESALQVEKDKLQAVWDAVPGFVSLISSDLKYIGVNQRLADVYGLAPEQFIDQQIGFLGTSPEFSQFITEFFASSAQAATQEITSGINNNQQTYLMVIQKYQQGTAAVLIGIDITQRKQAEDKIQAALWEKEVLLKEIHHRVKNNLQVISSLLKMQSRSITDPSILEIFKESQSRIHSMALIHEKLYQSEDLARINCAEYIHSLTSHLYRCYHVSPRNIQLEVKVPQISLSLDAALPCGLIINELVANALKYAFPDRLSGKISIELDINVKNCYILKVSDNGIGLPKNIDWENTQSLGLRLVRTLSQQLGATVELDLSHGTQFCLTFTEPKYQKRI</sequence>
<dbReference type="Pfam" id="PF13426">
    <property type="entry name" value="PAS_9"/>
    <property type="match status" value="2"/>
</dbReference>
<feature type="domain" description="PAC" evidence="2">
    <location>
        <begin position="829"/>
        <end position="881"/>
    </location>
</feature>
<dbReference type="NCBIfam" id="TIGR00229">
    <property type="entry name" value="sensory_box"/>
    <property type="match status" value="4"/>
</dbReference>